<gene>
    <name evidence="1" type="ORF">GCM10010307_87960</name>
</gene>
<name>A0ABN3S130_9ACTN</name>
<organism evidence="1 2">
    <name type="scientific">Streptomyces vastus</name>
    <dbReference type="NCBI Taxonomy" id="285451"/>
    <lineage>
        <taxon>Bacteria</taxon>
        <taxon>Bacillati</taxon>
        <taxon>Actinomycetota</taxon>
        <taxon>Actinomycetes</taxon>
        <taxon>Kitasatosporales</taxon>
        <taxon>Streptomycetaceae</taxon>
        <taxon>Streptomyces</taxon>
    </lineage>
</organism>
<evidence type="ECO:0000313" key="2">
    <source>
        <dbReference type="Proteomes" id="UP001500151"/>
    </source>
</evidence>
<keyword evidence="2" id="KW-1185">Reference proteome</keyword>
<proteinExistence type="predicted"/>
<protein>
    <submittedName>
        <fullName evidence="1">Uncharacterized protein</fullName>
    </submittedName>
</protein>
<sequence>MPSIWTTRYASMIRPLTAMTVFLPTEESHIVRVMDGFRSVRVSSAMGRTLGPEVPIGPRHGMAGFNRHYL</sequence>
<reference evidence="1 2" key="1">
    <citation type="journal article" date="2019" name="Int. J. Syst. Evol. Microbiol.">
        <title>The Global Catalogue of Microorganisms (GCM) 10K type strain sequencing project: providing services to taxonomists for standard genome sequencing and annotation.</title>
        <authorList>
            <consortium name="The Broad Institute Genomics Platform"/>
            <consortium name="The Broad Institute Genome Sequencing Center for Infectious Disease"/>
            <person name="Wu L."/>
            <person name="Ma J."/>
        </authorList>
    </citation>
    <scope>NUCLEOTIDE SEQUENCE [LARGE SCALE GENOMIC DNA]</scope>
    <source>
        <strain evidence="1 2">JCM 4524</strain>
    </source>
</reference>
<accession>A0ABN3S130</accession>
<comment type="caution">
    <text evidence="1">The sequence shown here is derived from an EMBL/GenBank/DDBJ whole genome shotgun (WGS) entry which is preliminary data.</text>
</comment>
<dbReference type="EMBL" id="BAAASJ010000125">
    <property type="protein sequence ID" value="GAA2665387.1"/>
    <property type="molecule type" value="Genomic_DNA"/>
</dbReference>
<dbReference type="Proteomes" id="UP001500151">
    <property type="component" value="Unassembled WGS sequence"/>
</dbReference>
<evidence type="ECO:0000313" key="1">
    <source>
        <dbReference type="EMBL" id="GAA2665387.1"/>
    </source>
</evidence>